<comment type="cofactor">
    <cofactor evidence="2">
        <name>Mn(2+)</name>
        <dbReference type="ChEBI" id="CHEBI:29035"/>
    </cofactor>
</comment>
<evidence type="ECO:0000256" key="7">
    <source>
        <dbReference type="ARBA" id="ARBA00023211"/>
    </source>
</evidence>
<dbReference type="AlphaFoldDB" id="A0A0X2NJX3"/>
<comment type="similarity">
    <text evidence="3">Belongs to the peptidase M24B family.</text>
</comment>
<evidence type="ECO:0000256" key="5">
    <source>
        <dbReference type="ARBA" id="ARBA00022723"/>
    </source>
</evidence>
<dbReference type="PANTHER" id="PTHR43226">
    <property type="entry name" value="XAA-PRO AMINOPEPTIDASE 3"/>
    <property type="match status" value="1"/>
</dbReference>
<dbReference type="EC" id="3.4.11.9" evidence="4"/>
<dbReference type="InterPro" id="IPR007865">
    <property type="entry name" value="Aminopep_P_N"/>
</dbReference>
<sequence length="469" mass="51085">MEAQRRIPKIREASGFNAVISENWGPLDRTPTLVPGTAEAAQAHRERFLAAVDRPGDGVFVIGSGLPSVRNDDNDHAFRASSTFLWFTGMGIDESFLVLTDTSSTLYTQRPAGPGDPDFFGNAAYGELWVGAMTGPADWSAALGIDVRPLSELDDDLTTLGGPFRGLGRIPDALAHRFDIRADADARRVADRLRQIKDAWEIDQMRAAVSATVLGFEQTVGQIATAKTMDRGERWLQGTFDRAARTYGVDVGYATIVAAAGHAAHLHWTRNDGAVRDGDLALLDMGIEMESRYTADVTRTIPVSGTFTDAQRAVYDIVVASQRAGLAVCTPGHRYSDFHFASMQVLAEGLDDLGLLPVSVDEALSADGQHHRRYIVCGVGHHLGLDVHDCSHSPYEDYQDAMLEPGMVHTLEPGLYFHVNDLSVPPEFRGIGVRIEDDLVITADGHENLSADLMPFGTDEIEAWTQARL</sequence>
<dbReference type="RefSeq" id="WP_073883842.1">
    <property type="nucleotide sequence ID" value="NZ_FAUH01000006.1"/>
</dbReference>
<dbReference type="PANTHER" id="PTHR43226:SF4">
    <property type="entry name" value="XAA-PRO AMINOPEPTIDASE 3"/>
    <property type="match status" value="1"/>
</dbReference>
<dbReference type="GO" id="GO:0070006">
    <property type="term" value="F:metalloaminopeptidase activity"/>
    <property type="evidence" value="ECO:0007669"/>
    <property type="project" value="InterPro"/>
</dbReference>
<evidence type="ECO:0000313" key="10">
    <source>
        <dbReference type="Proteomes" id="UP000182498"/>
    </source>
</evidence>
<evidence type="ECO:0000313" key="9">
    <source>
        <dbReference type="EMBL" id="CUU65797.1"/>
    </source>
</evidence>
<accession>A0A0X2NJX3</accession>
<keyword evidence="9" id="KW-0645">Protease</keyword>
<dbReference type="InterPro" id="IPR029149">
    <property type="entry name" value="Creatin/AminoP/Spt16_N"/>
</dbReference>
<comment type="catalytic activity">
    <reaction evidence="1">
        <text>Release of any N-terminal amino acid, including proline, that is linked to proline, even from a dipeptide or tripeptide.</text>
        <dbReference type="EC" id="3.4.11.9"/>
    </reaction>
</comment>
<dbReference type="GO" id="GO:0006508">
    <property type="term" value="P:proteolysis"/>
    <property type="evidence" value="ECO:0007669"/>
    <property type="project" value="TreeGrafter"/>
</dbReference>
<evidence type="ECO:0000256" key="4">
    <source>
        <dbReference type="ARBA" id="ARBA00012574"/>
    </source>
</evidence>
<keyword evidence="7" id="KW-0464">Manganese</keyword>
<protein>
    <recommendedName>
        <fullName evidence="4">Xaa-Pro aminopeptidase</fullName>
        <ecNumber evidence="4">3.4.11.9</ecNumber>
    </recommendedName>
</protein>
<dbReference type="SMART" id="SM01011">
    <property type="entry name" value="AMP_N"/>
    <property type="match status" value="1"/>
</dbReference>
<keyword evidence="10" id="KW-1185">Reference proteome</keyword>
<dbReference type="Pfam" id="PF00557">
    <property type="entry name" value="Peptidase_M24"/>
    <property type="match status" value="1"/>
</dbReference>
<dbReference type="EMBL" id="FAUH01000006">
    <property type="protein sequence ID" value="CUU65797.1"/>
    <property type="molecule type" value="Genomic_DNA"/>
</dbReference>
<keyword evidence="6 9" id="KW-0378">Hydrolase</keyword>
<reference evidence="10" key="1">
    <citation type="submission" date="2015-11" db="EMBL/GenBank/DDBJ databases">
        <authorList>
            <person name="Dugat-Bony E."/>
        </authorList>
    </citation>
    <scope>NUCLEOTIDE SEQUENCE [LARGE SCALE GENOMIC DNA]</scope>
    <source>
        <strain evidence="10">Mu292</strain>
    </source>
</reference>
<dbReference type="SUPFAM" id="SSF55920">
    <property type="entry name" value="Creatinase/aminopeptidase"/>
    <property type="match status" value="1"/>
</dbReference>
<evidence type="ECO:0000259" key="8">
    <source>
        <dbReference type="SMART" id="SM01011"/>
    </source>
</evidence>
<keyword evidence="9" id="KW-0031">Aminopeptidase</keyword>
<dbReference type="InterPro" id="IPR052433">
    <property type="entry name" value="X-Pro_dipept-like"/>
</dbReference>
<dbReference type="InterPro" id="IPR000994">
    <property type="entry name" value="Pept_M24"/>
</dbReference>
<gene>
    <name evidence="9" type="ORF">CVAR292_01132</name>
</gene>
<dbReference type="Gene3D" id="3.40.350.10">
    <property type="entry name" value="Creatinase/prolidase N-terminal domain"/>
    <property type="match status" value="1"/>
</dbReference>
<evidence type="ECO:0000256" key="2">
    <source>
        <dbReference type="ARBA" id="ARBA00001936"/>
    </source>
</evidence>
<proteinExistence type="inferred from homology"/>
<organism evidence="9 10">
    <name type="scientific">Corynebacterium variabile</name>
    <dbReference type="NCBI Taxonomy" id="1727"/>
    <lineage>
        <taxon>Bacteria</taxon>
        <taxon>Bacillati</taxon>
        <taxon>Actinomycetota</taxon>
        <taxon>Actinomycetes</taxon>
        <taxon>Mycobacteriales</taxon>
        <taxon>Corynebacteriaceae</taxon>
        <taxon>Corynebacterium</taxon>
    </lineage>
</organism>
<dbReference type="OrthoDB" id="9806388at2"/>
<dbReference type="InterPro" id="IPR036005">
    <property type="entry name" value="Creatinase/aminopeptidase-like"/>
</dbReference>
<dbReference type="SUPFAM" id="SSF53092">
    <property type="entry name" value="Creatinase/prolidase N-terminal domain"/>
    <property type="match status" value="1"/>
</dbReference>
<dbReference type="GO" id="GO:0030145">
    <property type="term" value="F:manganese ion binding"/>
    <property type="evidence" value="ECO:0007669"/>
    <property type="project" value="InterPro"/>
</dbReference>
<evidence type="ECO:0000256" key="1">
    <source>
        <dbReference type="ARBA" id="ARBA00001424"/>
    </source>
</evidence>
<name>A0A0X2NJX3_9CORY</name>
<evidence type="ECO:0000256" key="3">
    <source>
        <dbReference type="ARBA" id="ARBA00008766"/>
    </source>
</evidence>
<dbReference type="Pfam" id="PF05195">
    <property type="entry name" value="AMP_N"/>
    <property type="match status" value="1"/>
</dbReference>
<dbReference type="Proteomes" id="UP000182498">
    <property type="component" value="Unassembled WGS sequence"/>
</dbReference>
<feature type="domain" description="Aminopeptidase P N-terminal" evidence="8">
    <location>
        <begin position="39"/>
        <end position="185"/>
    </location>
</feature>
<dbReference type="Gene3D" id="3.90.230.10">
    <property type="entry name" value="Creatinase/methionine aminopeptidase superfamily"/>
    <property type="match status" value="1"/>
</dbReference>
<dbReference type="GO" id="GO:0005829">
    <property type="term" value="C:cytosol"/>
    <property type="evidence" value="ECO:0007669"/>
    <property type="project" value="TreeGrafter"/>
</dbReference>
<evidence type="ECO:0000256" key="6">
    <source>
        <dbReference type="ARBA" id="ARBA00022801"/>
    </source>
</evidence>
<keyword evidence="5" id="KW-0479">Metal-binding</keyword>